<gene>
    <name evidence="1" type="ORF">LOK49_LG01G01310</name>
</gene>
<dbReference type="Proteomes" id="UP001060215">
    <property type="component" value="Chromosome 1"/>
</dbReference>
<comment type="caution">
    <text evidence="1">The sequence shown here is derived from an EMBL/GenBank/DDBJ whole genome shotgun (WGS) entry which is preliminary data.</text>
</comment>
<accession>A0ACC0J3M9</accession>
<name>A0ACC0J3M9_9ERIC</name>
<reference evidence="1 2" key="1">
    <citation type="journal article" date="2022" name="Plant J.">
        <title>Chromosome-level genome of Camellia lanceoleosa provides a valuable resource for understanding genome evolution and self-incompatibility.</title>
        <authorList>
            <person name="Gong W."/>
            <person name="Xiao S."/>
            <person name="Wang L."/>
            <person name="Liao Z."/>
            <person name="Chang Y."/>
            <person name="Mo W."/>
            <person name="Hu G."/>
            <person name="Li W."/>
            <person name="Zhao G."/>
            <person name="Zhu H."/>
            <person name="Hu X."/>
            <person name="Ji K."/>
            <person name="Xiang X."/>
            <person name="Song Q."/>
            <person name="Yuan D."/>
            <person name="Jin S."/>
            <person name="Zhang L."/>
        </authorList>
    </citation>
    <scope>NUCLEOTIDE SEQUENCE [LARGE SCALE GENOMIC DNA]</scope>
    <source>
        <strain evidence="1">SQ_2022a</strain>
    </source>
</reference>
<sequence length="180" mass="19094">MASDDAPHDIVPLIIVSEGDLPSPVPRDDIPALVTDVEGHDEDIMAEDVDAAPELVLMRIRPFDHVAYKPRTHTMVQGECDALLSYPAADAFYILENYTAFLRSHIMPPLTKGVTRAIRVANAHATGGDALAGAISAARGLPPSASDVALSLGHPTLSTAVIFQTPNGVLDELPLESLGR</sequence>
<organism evidence="1 2">
    <name type="scientific">Camellia lanceoleosa</name>
    <dbReference type="NCBI Taxonomy" id="1840588"/>
    <lineage>
        <taxon>Eukaryota</taxon>
        <taxon>Viridiplantae</taxon>
        <taxon>Streptophyta</taxon>
        <taxon>Embryophyta</taxon>
        <taxon>Tracheophyta</taxon>
        <taxon>Spermatophyta</taxon>
        <taxon>Magnoliopsida</taxon>
        <taxon>eudicotyledons</taxon>
        <taxon>Gunneridae</taxon>
        <taxon>Pentapetalae</taxon>
        <taxon>asterids</taxon>
        <taxon>Ericales</taxon>
        <taxon>Theaceae</taxon>
        <taxon>Camellia</taxon>
    </lineage>
</organism>
<protein>
    <submittedName>
        <fullName evidence="1">Uncharacterized protein</fullName>
    </submittedName>
</protein>
<evidence type="ECO:0000313" key="1">
    <source>
        <dbReference type="EMBL" id="KAI8032179.1"/>
    </source>
</evidence>
<evidence type="ECO:0000313" key="2">
    <source>
        <dbReference type="Proteomes" id="UP001060215"/>
    </source>
</evidence>
<keyword evidence="2" id="KW-1185">Reference proteome</keyword>
<dbReference type="EMBL" id="CM045758">
    <property type="protein sequence ID" value="KAI8032179.1"/>
    <property type="molecule type" value="Genomic_DNA"/>
</dbReference>
<proteinExistence type="predicted"/>